<feature type="region of interest" description="Disordered" evidence="1">
    <location>
        <begin position="1"/>
        <end position="20"/>
    </location>
</feature>
<sequence>MPLIGAQSDQQRSSAADQADPRVGLAAGFRDAGMAASNMELVINLPKPEGFYDPEAPAGRP</sequence>
<feature type="compositionally biased region" description="Low complexity" evidence="1">
    <location>
        <begin position="1"/>
        <end position="18"/>
    </location>
</feature>
<proteinExistence type="predicted"/>
<dbReference type="EMBL" id="UINC01084812">
    <property type="protein sequence ID" value="SVC31806.1"/>
    <property type="molecule type" value="Genomic_DNA"/>
</dbReference>
<evidence type="ECO:0000256" key="1">
    <source>
        <dbReference type="SAM" id="MobiDB-lite"/>
    </source>
</evidence>
<organism evidence="2">
    <name type="scientific">marine metagenome</name>
    <dbReference type="NCBI Taxonomy" id="408172"/>
    <lineage>
        <taxon>unclassified sequences</taxon>
        <taxon>metagenomes</taxon>
        <taxon>ecological metagenomes</taxon>
    </lineage>
</organism>
<reference evidence="2" key="1">
    <citation type="submission" date="2018-05" db="EMBL/GenBank/DDBJ databases">
        <authorList>
            <person name="Lanie J.A."/>
            <person name="Ng W.-L."/>
            <person name="Kazmierczak K.M."/>
            <person name="Andrzejewski T.M."/>
            <person name="Davidsen T.M."/>
            <person name="Wayne K.J."/>
            <person name="Tettelin H."/>
            <person name="Glass J.I."/>
            <person name="Rusch D."/>
            <person name="Podicherti R."/>
            <person name="Tsui H.-C.T."/>
            <person name="Winkler M.E."/>
        </authorList>
    </citation>
    <scope>NUCLEOTIDE SEQUENCE</scope>
</reference>
<feature type="non-terminal residue" evidence="2">
    <location>
        <position position="61"/>
    </location>
</feature>
<evidence type="ECO:0000313" key="2">
    <source>
        <dbReference type="EMBL" id="SVC31806.1"/>
    </source>
</evidence>
<name>A0A382L4Z3_9ZZZZ</name>
<dbReference type="AlphaFoldDB" id="A0A382L4Z3"/>
<accession>A0A382L4Z3</accession>
<gene>
    <name evidence="2" type="ORF">METZ01_LOCUS284660</name>
</gene>
<protein>
    <submittedName>
        <fullName evidence="2">Uncharacterized protein</fullName>
    </submittedName>
</protein>